<evidence type="ECO:0000313" key="3">
    <source>
        <dbReference type="EMBL" id="KIM94645.1"/>
    </source>
</evidence>
<dbReference type="Proteomes" id="UP000054321">
    <property type="component" value="Unassembled WGS sequence"/>
</dbReference>
<dbReference type="HOGENOM" id="CLU_092875_0_0_1"/>
<feature type="region of interest" description="Disordered" evidence="1">
    <location>
        <begin position="39"/>
        <end position="69"/>
    </location>
</feature>
<gene>
    <name evidence="3" type="ORF">OIDMADRAFT_45601</name>
</gene>
<name>A0A0C3GEU7_OIDMZ</name>
<evidence type="ECO:0000256" key="2">
    <source>
        <dbReference type="SAM" id="SignalP"/>
    </source>
</evidence>
<dbReference type="STRING" id="913774.A0A0C3GEU7"/>
<evidence type="ECO:0000256" key="1">
    <source>
        <dbReference type="SAM" id="MobiDB-lite"/>
    </source>
</evidence>
<protein>
    <submittedName>
        <fullName evidence="3">Uncharacterized protein</fullName>
    </submittedName>
</protein>
<proteinExistence type="predicted"/>
<reference evidence="4" key="2">
    <citation type="submission" date="2015-01" db="EMBL/GenBank/DDBJ databases">
        <title>Evolutionary Origins and Diversification of the Mycorrhizal Mutualists.</title>
        <authorList>
            <consortium name="DOE Joint Genome Institute"/>
            <consortium name="Mycorrhizal Genomics Consortium"/>
            <person name="Kohler A."/>
            <person name="Kuo A."/>
            <person name="Nagy L.G."/>
            <person name="Floudas D."/>
            <person name="Copeland A."/>
            <person name="Barry K.W."/>
            <person name="Cichocki N."/>
            <person name="Veneault-Fourrey C."/>
            <person name="LaButti K."/>
            <person name="Lindquist E.A."/>
            <person name="Lipzen A."/>
            <person name="Lundell T."/>
            <person name="Morin E."/>
            <person name="Murat C."/>
            <person name="Riley R."/>
            <person name="Ohm R."/>
            <person name="Sun H."/>
            <person name="Tunlid A."/>
            <person name="Henrissat B."/>
            <person name="Grigoriev I.V."/>
            <person name="Hibbett D.S."/>
            <person name="Martin F."/>
        </authorList>
    </citation>
    <scope>NUCLEOTIDE SEQUENCE [LARGE SCALE GENOMIC DNA]</scope>
    <source>
        <strain evidence="4">Zn</strain>
    </source>
</reference>
<evidence type="ECO:0000313" key="4">
    <source>
        <dbReference type="Proteomes" id="UP000054321"/>
    </source>
</evidence>
<keyword evidence="4" id="KW-1185">Reference proteome</keyword>
<feature type="chain" id="PRO_5002164562" evidence="2">
    <location>
        <begin position="18"/>
        <end position="262"/>
    </location>
</feature>
<dbReference type="AlphaFoldDB" id="A0A0C3GEU7"/>
<reference evidence="3 4" key="1">
    <citation type="submission" date="2014-04" db="EMBL/GenBank/DDBJ databases">
        <authorList>
            <consortium name="DOE Joint Genome Institute"/>
            <person name="Kuo A."/>
            <person name="Martino E."/>
            <person name="Perotto S."/>
            <person name="Kohler A."/>
            <person name="Nagy L.G."/>
            <person name="Floudas D."/>
            <person name="Copeland A."/>
            <person name="Barry K.W."/>
            <person name="Cichocki N."/>
            <person name="Veneault-Fourrey C."/>
            <person name="LaButti K."/>
            <person name="Lindquist E.A."/>
            <person name="Lipzen A."/>
            <person name="Lundell T."/>
            <person name="Morin E."/>
            <person name="Murat C."/>
            <person name="Sun H."/>
            <person name="Tunlid A."/>
            <person name="Henrissat B."/>
            <person name="Grigoriev I.V."/>
            <person name="Hibbett D.S."/>
            <person name="Martin F."/>
            <person name="Nordberg H.P."/>
            <person name="Cantor M.N."/>
            <person name="Hua S.X."/>
        </authorList>
    </citation>
    <scope>NUCLEOTIDE SEQUENCE [LARGE SCALE GENOMIC DNA]</scope>
    <source>
        <strain evidence="3 4">Zn</strain>
    </source>
</reference>
<dbReference type="InParanoid" id="A0A0C3GEU7"/>
<dbReference type="OrthoDB" id="3564678at2759"/>
<feature type="signal peptide" evidence="2">
    <location>
        <begin position="1"/>
        <end position="17"/>
    </location>
</feature>
<organism evidence="3 4">
    <name type="scientific">Oidiodendron maius (strain Zn)</name>
    <dbReference type="NCBI Taxonomy" id="913774"/>
    <lineage>
        <taxon>Eukaryota</taxon>
        <taxon>Fungi</taxon>
        <taxon>Dikarya</taxon>
        <taxon>Ascomycota</taxon>
        <taxon>Pezizomycotina</taxon>
        <taxon>Leotiomycetes</taxon>
        <taxon>Leotiomycetes incertae sedis</taxon>
        <taxon>Myxotrichaceae</taxon>
        <taxon>Oidiodendron</taxon>
    </lineage>
</organism>
<accession>A0A0C3GEU7</accession>
<sequence>MKLSLLLLYLLAFQASAKVLTPFDDKGVSKDLGPDALHRPHILSSRLPSQSHHQKRGTRSKCSPPVHNGAQKRDVYLDMQDHNATLDKRIMTVPQGSTTDDMDRFMVEEISNELVNWPILWKSEVAKNVYADTATAVSYPFNRKPFGLGTGGLCGCTTLVIISRRGVYMSHYWESLSFKPEGEDLEFFGSADNAFKETVIKGLEDGIEFQQKPLKKNAIEDNFIKAYLVIPTETDDDVDDGYRPQWNRLKTTVKQLDLSGKR</sequence>
<dbReference type="EMBL" id="KN832889">
    <property type="protein sequence ID" value="KIM94645.1"/>
    <property type="molecule type" value="Genomic_DNA"/>
</dbReference>
<keyword evidence="2" id="KW-0732">Signal</keyword>